<dbReference type="InterPro" id="IPR001633">
    <property type="entry name" value="EAL_dom"/>
</dbReference>
<dbReference type="SMART" id="SM00052">
    <property type="entry name" value="EAL"/>
    <property type="match status" value="1"/>
</dbReference>
<evidence type="ECO:0000259" key="1">
    <source>
        <dbReference type="PROSITE" id="PS50883"/>
    </source>
</evidence>
<dbReference type="PANTHER" id="PTHR33121">
    <property type="entry name" value="CYCLIC DI-GMP PHOSPHODIESTERASE PDEF"/>
    <property type="match status" value="1"/>
</dbReference>
<dbReference type="SUPFAM" id="SSF141868">
    <property type="entry name" value="EAL domain-like"/>
    <property type="match status" value="1"/>
</dbReference>
<evidence type="ECO:0000313" key="2">
    <source>
        <dbReference type="EMBL" id="NJA87628.1"/>
    </source>
</evidence>
<evidence type="ECO:0000313" key="3">
    <source>
        <dbReference type="Proteomes" id="UP000720344"/>
    </source>
</evidence>
<comment type="caution">
    <text evidence="2">The sequence shown here is derived from an EMBL/GenBank/DDBJ whole genome shotgun (WGS) entry which is preliminary data.</text>
</comment>
<dbReference type="Pfam" id="PF00563">
    <property type="entry name" value="EAL"/>
    <property type="match status" value="1"/>
</dbReference>
<dbReference type="EMBL" id="JAATWB010000001">
    <property type="protein sequence ID" value="NJA87628.1"/>
    <property type="molecule type" value="Genomic_DNA"/>
</dbReference>
<dbReference type="InterPro" id="IPR035919">
    <property type="entry name" value="EAL_sf"/>
</dbReference>
<feature type="domain" description="EAL" evidence="1">
    <location>
        <begin position="33"/>
        <end position="303"/>
    </location>
</feature>
<accession>A0ABX0WCY6</accession>
<name>A0ABX0WCY6_9RHOO</name>
<protein>
    <submittedName>
        <fullName evidence="2">EAL domain-containing protein</fullName>
    </submittedName>
</protein>
<proteinExistence type="predicted"/>
<sequence length="322" mass="35621">MRVIELLDHFNTLNGIWFSESASATAARSAETRLEVVAGRVEALDARHRLTTAFQPIVDARSGAIRGHEALLRPWRNSLSSATRSAQRGGAKADWQFVSPEDFLASSDDGLDIVRLDRLCRTLHSLNFSLHQPPVSGDLFLNVHPHHLLSVSGEHGAFFESVLRRCGLAPERVVIEILESSVDDLPRLEVALANYRRRGFRIAIDDFGRRHSNFDRLWQLQPDIVKLDRSLIVAASENPRVRRIVPRLVDIIHELDATTVFEGIETAAQLSLAIDAGADALQGYLLARPAPDCRHERLDLARLRATPALSPRALVATAAGAI</sequence>
<dbReference type="PROSITE" id="PS50883">
    <property type="entry name" value="EAL"/>
    <property type="match status" value="1"/>
</dbReference>
<dbReference type="CDD" id="cd01948">
    <property type="entry name" value="EAL"/>
    <property type="match status" value="1"/>
</dbReference>
<dbReference type="PANTHER" id="PTHR33121:SF76">
    <property type="entry name" value="SIGNALING PROTEIN"/>
    <property type="match status" value="1"/>
</dbReference>
<dbReference type="Proteomes" id="UP000720344">
    <property type="component" value="Unassembled WGS sequence"/>
</dbReference>
<gene>
    <name evidence="2" type="ORF">HCX48_00095</name>
</gene>
<dbReference type="InterPro" id="IPR050706">
    <property type="entry name" value="Cyclic-di-GMP_PDE-like"/>
</dbReference>
<dbReference type="RefSeq" id="WP_167680525.1">
    <property type="nucleotide sequence ID" value="NZ_JAATWB010000001.1"/>
</dbReference>
<keyword evidence="3" id="KW-1185">Reference proteome</keyword>
<organism evidence="2 3">
    <name type="scientific">Rhodocyclus gracilis</name>
    <dbReference type="NCBI Taxonomy" id="2929842"/>
    <lineage>
        <taxon>Bacteria</taxon>
        <taxon>Pseudomonadati</taxon>
        <taxon>Pseudomonadota</taxon>
        <taxon>Betaproteobacteria</taxon>
        <taxon>Rhodocyclales</taxon>
        <taxon>Rhodocyclaceae</taxon>
        <taxon>Rhodocyclus</taxon>
    </lineage>
</organism>
<dbReference type="Gene3D" id="3.20.20.450">
    <property type="entry name" value="EAL domain"/>
    <property type="match status" value="1"/>
</dbReference>
<reference evidence="3" key="1">
    <citation type="submission" date="2020-03" db="EMBL/GenBank/DDBJ databases">
        <title>Whole-genome sequence of the purple nonsulfur bacterium Rhodocyclus tenuis DSM112.</title>
        <authorList>
            <person name="Kyndt J.A."/>
            <person name="Meyer T.E."/>
        </authorList>
    </citation>
    <scope>NUCLEOTIDE SEQUENCE [LARGE SCALE GENOMIC DNA]</scope>
    <source>
        <strain evidence="3">DSM 112</strain>
    </source>
</reference>